<dbReference type="Proteomes" id="UP000239388">
    <property type="component" value="Unassembled WGS sequence"/>
</dbReference>
<protein>
    <submittedName>
        <fullName evidence="1">Uncharacterized protein</fullName>
    </submittedName>
</protein>
<sequence length="232" mass="26175">MSNSIWISDYDVIHRCTTDTFQLSVAAFPNKMTAKFLSQPRNWQVAQWELAGLGPREDFYVRGDDLVECYTSDENKLSTEIYHRVLPERAGVELILSRQTSLLDSDPGMSLQFRFDDANSISTLNADGEWNPPGLGPLDRVELSDPMVVAVGCLDAVQYGLYVFPGDCETMQVRRTNEETVEVTLPLFTTHLEKGVIRRSRIQLVRAEGKGAMQQLADRYRAFCDSEVPLTT</sequence>
<accession>A0A2S8FP28</accession>
<organism evidence="1 2">
    <name type="scientific">Blastopirellula marina</name>
    <dbReference type="NCBI Taxonomy" id="124"/>
    <lineage>
        <taxon>Bacteria</taxon>
        <taxon>Pseudomonadati</taxon>
        <taxon>Planctomycetota</taxon>
        <taxon>Planctomycetia</taxon>
        <taxon>Pirellulales</taxon>
        <taxon>Pirellulaceae</taxon>
        <taxon>Blastopirellula</taxon>
    </lineage>
</organism>
<name>A0A2S8FP28_9BACT</name>
<gene>
    <name evidence="1" type="ORF">C5Y98_16940</name>
</gene>
<reference evidence="1 2" key="1">
    <citation type="submission" date="2018-02" db="EMBL/GenBank/DDBJ databases">
        <title>Comparative genomes isolates from brazilian mangrove.</title>
        <authorList>
            <person name="Araujo J.E."/>
            <person name="Taketani R.G."/>
            <person name="Silva M.C.P."/>
            <person name="Loureco M.V."/>
            <person name="Andreote F.D."/>
        </authorList>
    </citation>
    <scope>NUCLEOTIDE SEQUENCE [LARGE SCALE GENOMIC DNA]</scope>
    <source>
        <strain evidence="1 2">NAP PRIS-MGV</strain>
    </source>
</reference>
<dbReference type="AlphaFoldDB" id="A0A2S8FP28"/>
<proteinExistence type="predicted"/>
<evidence type="ECO:0000313" key="2">
    <source>
        <dbReference type="Proteomes" id="UP000239388"/>
    </source>
</evidence>
<evidence type="ECO:0000313" key="1">
    <source>
        <dbReference type="EMBL" id="PQO33907.1"/>
    </source>
</evidence>
<comment type="caution">
    <text evidence="1">The sequence shown here is derived from an EMBL/GenBank/DDBJ whole genome shotgun (WGS) entry which is preliminary data.</text>
</comment>
<dbReference type="EMBL" id="PUIB01000017">
    <property type="protein sequence ID" value="PQO33907.1"/>
    <property type="molecule type" value="Genomic_DNA"/>
</dbReference>